<accession>F6RLI1</accession>
<reference evidence="3" key="3">
    <citation type="submission" date="2025-09" db="UniProtKB">
        <authorList>
            <consortium name="Ensembl"/>
        </authorList>
    </citation>
    <scope>IDENTIFICATION</scope>
    <source>
        <strain evidence="3">Thoroughbred</strain>
    </source>
</reference>
<organism evidence="3 4">
    <name type="scientific">Equus caballus</name>
    <name type="common">Horse</name>
    <dbReference type="NCBI Taxonomy" id="9796"/>
    <lineage>
        <taxon>Eukaryota</taxon>
        <taxon>Metazoa</taxon>
        <taxon>Chordata</taxon>
        <taxon>Craniata</taxon>
        <taxon>Vertebrata</taxon>
        <taxon>Euteleostomi</taxon>
        <taxon>Mammalia</taxon>
        <taxon>Eutheria</taxon>
        <taxon>Laurasiatheria</taxon>
        <taxon>Perissodactyla</taxon>
        <taxon>Equidae</taxon>
        <taxon>Equus</taxon>
    </lineage>
</organism>
<dbReference type="Proteomes" id="UP000002281">
    <property type="component" value="Chromosome 10"/>
</dbReference>
<protein>
    <submittedName>
        <fullName evidence="3">Transmembrane protein 143</fullName>
    </submittedName>
</protein>
<gene>
    <name evidence="3 5" type="primary">TMEM143</name>
</gene>
<evidence type="ECO:0000313" key="5">
    <source>
        <dbReference type="VGNC" id="VGNC:24202"/>
    </source>
</evidence>
<dbReference type="HOGENOM" id="CLU_043601_0_0_1"/>
<dbReference type="AlphaFoldDB" id="F6RLI1"/>
<feature type="transmembrane region" description="Helical" evidence="2">
    <location>
        <begin position="214"/>
        <end position="236"/>
    </location>
</feature>
<keyword evidence="2" id="KW-0472">Membrane</keyword>
<keyword evidence="2" id="KW-1133">Transmembrane helix</keyword>
<feature type="transmembrane region" description="Helical" evidence="2">
    <location>
        <begin position="242"/>
        <end position="259"/>
    </location>
</feature>
<keyword evidence="4" id="KW-1185">Reference proteome</keyword>
<keyword evidence="1" id="KW-0597">Phosphoprotein</keyword>
<evidence type="ECO:0000256" key="2">
    <source>
        <dbReference type="SAM" id="Phobius"/>
    </source>
</evidence>
<name>F6RLI1_HORSE</name>
<dbReference type="InParanoid" id="F6RLI1"/>
<evidence type="ECO:0000256" key="1">
    <source>
        <dbReference type="ARBA" id="ARBA00022553"/>
    </source>
</evidence>
<dbReference type="PANTHER" id="PTHR16095:SF10">
    <property type="entry name" value="TRANSMEMBRANE PROTEIN 143"/>
    <property type="match status" value="1"/>
</dbReference>
<sequence>MTVERWLRLPGKGLAMLHVTRGVWGSRFRVWPLSPALLGSPRAASSLAVKMGEYRKMWNPTEPRAWAQQYRERFIPFSKEQLLRLLIQEFHSSPAEKAALEEFSAHVDFCTLFHYHHVLARLQVTINLDQYLYMQFWALGQRVGQMPRKSSVGSERGFFTKSPPAERRYFKRVVLAARTKGGHLVLKSFKDTPLEGLEQLLPELKVRTPALQRALLNLTLFVSGVVFFVNVCMVVLSDLKVATSLLLLFFAAFMGLRASKMFGQRRSAQALELAHMLYYRSTSNNSELLSALALRAQDEHAKEALLAHSFLARRPQGARRPPEETSQWLQSEVENWLLAQSGCDVAFNGTRALAHLKALTPISGMYPPPGFPKLDPLAAVTSESPQAAPSSANP</sequence>
<reference evidence="3 4" key="1">
    <citation type="journal article" date="2009" name="Science">
        <title>Genome sequence, comparative analysis, and population genetics of the domestic horse.</title>
        <authorList>
            <consortium name="Broad Institute Genome Sequencing Platform"/>
            <consortium name="Broad Institute Whole Genome Assembly Team"/>
            <person name="Wade C.M."/>
            <person name="Giulotto E."/>
            <person name="Sigurdsson S."/>
            <person name="Zoli M."/>
            <person name="Gnerre S."/>
            <person name="Imsland F."/>
            <person name="Lear T.L."/>
            <person name="Adelson D.L."/>
            <person name="Bailey E."/>
            <person name="Bellone R.R."/>
            <person name="Bloecker H."/>
            <person name="Distl O."/>
            <person name="Edgar R.C."/>
            <person name="Garber M."/>
            <person name="Leeb T."/>
            <person name="Mauceli E."/>
            <person name="MacLeod J.N."/>
            <person name="Penedo M.C.T."/>
            <person name="Raison J.M."/>
            <person name="Sharpe T."/>
            <person name="Vogel J."/>
            <person name="Andersson L."/>
            <person name="Antczak D.F."/>
            <person name="Biagi T."/>
            <person name="Binns M.M."/>
            <person name="Chowdhary B.P."/>
            <person name="Coleman S.J."/>
            <person name="Della Valle G."/>
            <person name="Fryc S."/>
            <person name="Guerin G."/>
            <person name="Hasegawa T."/>
            <person name="Hill E.W."/>
            <person name="Jurka J."/>
            <person name="Kiialainen A."/>
            <person name="Lindgren G."/>
            <person name="Liu J."/>
            <person name="Magnani E."/>
            <person name="Mickelson J.R."/>
            <person name="Murray J."/>
            <person name="Nergadze S.G."/>
            <person name="Onofrio R."/>
            <person name="Pedroni S."/>
            <person name="Piras M.F."/>
            <person name="Raudsepp T."/>
            <person name="Rocchi M."/>
            <person name="Roeed K.H."/>
            <person name="Ryder O.A."/>
            <person name="Searle S."/>
            <person name="Skow L."/>
            <person name="Swinburne J.E."/>
            <person name="Syvaenen A.C."/>
            <person name="Tozaki T."/>
            <person name="Valberg S.J."/>
            <person name="Vaudin M."/>
            <person name="White J.R."/>
            <person name="Zody M.C."/>
            <person name="Lander E.S."/>
            <person name="Lindblad-Toh K."/>
        </authorList>
    </citation>
    <scope>NUCLEOTIDE SEQUENCE [LARGE SCALE GENOMIC DNA]</scope>
    <source>
        <strain evidence="3 4">Thoroughbred</strain>
    </source>
</reference>
<dbReference type="STRING" id="9796.ENSECAP00000008033"/>
<dbReference type="FunCoup" id="F6RLI1">
    <property type="interactions" value="81"/>
</dbReference>
<dbReference type="VGNC" id="VGNC:24202">
    <property type="gene designation" value="TMEM143"/>
</dbReference>
<reference evidence="3" key="2">
    <citation type="submission" date="2025-08" db="UniProtKB">
        <authorList>
            <consortium name="Ensembl"/>
        </authorList>
    </citation>
    <scope>IDENTIFICATION</scope>
    <source>
        <strain evidence="3">Thoroughbred</strain>
    </source>
</reference>
<dbReference type="ExpressionAtlas" id="F6RLI1">
    <property type="expression patterns" value="baseline"/>
</dbReference>
<evidence type="ECO:0000313" key="3">
    <source>
        <dbReference type="Ensembl" id="ENSECAP00000008033.2"/>
    </source>
</evidence>
<dbReference type="Pfam" id="PF12576">
    <property type="entry name" value="DUF3754"/>
    <property type="match status" value="1"/>
</dbReference>
<dbReference type="GeneTree" id="ENSGT00940000154315"/>
<dbReference type="Ensembl" id="ENSECAT00000010417.4">
    <property type="protein sequence ID" value="ENSECAP00000008033.2"/>
    <property type="gene ID" value="ENSECAG00000010122.4"/>
</dbReference>
<dbReference type="InterPro" id="IPR022227">
    <property type="entry name" value="DUF3754"/>
</dbReference>
<dbReference type="PANTHER" id="PTHR16095">
    <property type="entry name" value="TRANSMEMBRANE PROTEIN 143 FAMILY MEMBER"/>
    <property type="match status" value="1"/>
</dbReference>
<evidence type="ECO:0000313" key="4">
    <source>
        <dbReference type="Proteomes" id="UP000002281"/>
    </source>
</evidence>
<proteinExistence type="predicted"/>
<dbReference type="Bgee" id="ENSECAG00000010122">
    <property type="expression patterns" value="Expressed in muscle tissue and 22 other cell types or tissues"/>
</dbReference>
<dbReference type="PaxDb" id="9796-ENSECAP00000008033"/>
<keyword evidence="2" id="KW-0812">Transmembrane</keyword>